<sequence length="151" mass="16405">MTVDEEAAGTWLVLAAGPARRSLVDPLVQAGVPHLLVEGVGPRRRVGPFVLPGRTACVRCVDAHESEDDPRLPFLVEQAAQREVASPPVDPVLDLLALSWAVRDLTRYVEGDEPSTWSATVEIGATEAPAVTRWLRHPECGCAWDTMLHLP</sequence>
<dbReference type="Gene3D" id="3.40.50.720">
    <property type="entry name" value="NAD(P)-binding Rossmann-like Domain"/>
    <property type="match status" value="1"/>
</dbReference>
<reference evidence="2" key="1">
    <citation type="journal article" date="2019" name="Int. J. Syst. Evol. Microbiol.">
        <title>The Global Catalogue of Microorganisms (GCM) 10K type strain sequencing project: providing services to taxonomists for standard genome sequencing and annotation.</title>
        <authorList>
            <consortium name="The Broad Institute Genomics Platform"/>
            <consortium name="The Broad Institute Genome Sequencing Center for Infectious Disease"/>
            <person name="Wu L."/>
            <person name="Ma J."/>
        </authorList>
    </citation>
    <scope>NUCLEOTIDE SEQUENCE [LARGE SCALE GENOMIC DNA]</scope>
    <source>
        <strain evidence="2">JCM 16953</strain>
    </source>
</reference>
<protein>
    <recommendedName>
        <fullName evidence="3">Bacteriocin biosynthesis cyclodehydratase domain-containing protein</fullName>
    </recommendedName>
</protein>
<dbReference type="RefSeq" id="WP_344778841.1">
    <property type="nucleotide sequence ID" value="NZ_BAABAH010000021.1"/>
</dbReference>
<name>A0ABP7J600_9ACTN</name>
<evidence type="ECO:0000313" key="2">
    <source>
        <dbReference type="Proteomes" id="UP001501821"/>
    </source>
</evidence>
<proteinExistence type="predicted"/>
<accession>A0ABP7J600</accession>
<keyword evidence="2" id="KW-1185">Reference proteome</keyword>
<evidence type="ECO:0008006" key="3">
    <source>
        <dbReference type="Google" id="ProtNLM"/>
    </source>
</evidence>
<dbReference type="Proteomes" id="UP001501821">
    <property type="component" value="Unassembled WGS sequence"/>
</dbReference>
<gene>
    <name evidence="1" type="ORF">GCM10022242_39880</name>
</gene>
<comment type="caution">
    <text evidence="1">The sequence shown here is derived from an EMBL/GenBank/DDBJ whole genome shotgun (WGS) entry which is preliminary data.</text>
</comment>
<dbReference type="EMBL" id="BAABAH010000021">
    <property type="protein sequence ID" value="GAA3834897.1"/>
    <property type="molecule type" value="Genomic_DNA"/>
</dbReference>
<organism evidence="1 2">
    <name type="scientific">Nocardioides panacisoli</name>
    <dbReference type="NCBI Taxonomy" id="627624"/>
    <lineage>
        <taxon>Bacteria</taxon>
        <taxon>Bacillati</taxon>
        <taxon>Actinomycetota</taxon>
        <taxon>Actinomycetes</taxon>
        <taxon>Propionibacteriales</taxon>
        <taxon>Nocardioidaceae</taxon>
        <taxon>Nocardioides</taxon>
    </lineage>
</organism>
<evidence type="ECO:0000313" key="1">
    <source>
        <dbReference type="EMBL" id="GAA3834897.1"/>
    </source>
</evidence>